<dbReference type="InterPro" id="IPR001537">
    <property type="entry name" value="SpoU_MeTrfase"/>
</dbReference>
<gene>
    <name evidence="8" type="ORF">SCF082_LOCUS23540</name>
</gene>
<dbReference type="InterPro" id="IPR013123">
    <property type="entry name" value="SpoU_subst-bd"/>
</dbReference>
<keyword evidence="4" id="KW-0809">Transit peptide</keyword>
<dbReference type="Pfam" id="PF00588">
    <property type="entry name" value="SpoU_methylase"/>
    <property type="match status" value="1"/>
</dbReference>
<sequence length="309" mass="33108">MFPPDVVAFLAGPVLLPRAPVRTAHGSGSDSDSQYGRSDYLYGVYPVLLALRAQKRKFKRLWVLRSSGGPSTLEKKDYKARLEILQRSEALGIPTVMDIPKKSILDHYSGGRPHQGLVLKCSLPFVQKLQELPVPGRGAIWLALEGITDPMNLGSLLRSAAFFGVEGVICEHGCAKYSAVAAKASAGAGEMVQLLRVSKLQSLLPRAKEQGWCVVGAALPDPEIDVDFSTLDEWLPQCDQLEGVLLLLGPEGPGLRRRLKQLCDRLVGISRVGDSGDGLDSLNAGVAAGVLLHGVRQALGPPRPAPAKV</sequence>
<evidence type="ECO:0000313" key="8">
    <source>
        <dbReference type="EMBL" id="CAK9040490.1"/>
    </source>
</evidence>
<dbReference type="EMBL" id="CAXAMM010017147">
    <property type="protein sequence ID" value="CAK9040490.1"/>
    <property type="molecule type" value="Genomic_DNA"/>
</dbReference>
<dbReference type="SMART" id="SM00967">
    <property type="entry name" value="SpoU_sub_bind"/>
    <property type="match status" value="1"/>
</dbReference>
<evidence type="ECO:0000256" key="2">
    <source>
        <dbReference type="ARBA" id="ARBA00022603"/>
    </source>
</evidence>
<accession>A0ABP0LQM2</accession>
<evidence type="ECO:0000256" key="6">
    <source>
        <dbReference type="ARBA" id="ARBA00034881"/>
    </source>
</evidence>
<keyword evidence="9" id="KW-1185">Reference proteome</keyword>
<dbReference type="PANTHER" id="PTHR46103:SF1">
    <property type="entry name" value="RRNA METHYLTRANSFERASE 1, MITOCHONDRIAL"/>
    <property type="match status" value="1"/>
</dbReference>
<comment type="subcellular location">
    <subcellularLocation>
        <location evidence="1">Mitochondrion</location>
    </subcellularLocation>
</comment>
<dbReference type="SUPFAM" id="SSF55315">
    <property type="entry name" value="L30e-like"/>
    <property type="match status" value="1"/>
</dbReference>
<protein>
    <recommendedName>
        <fullName evidence="6">rRNA methyltransferase 1, mitochondrial</fullName>
    </recommendedName>
</protein>
<dbReference type="Gene3D" id="3.40.1280.10">
    <property type="match status" value="1"/>
</dbReference>
<evidence type="ECO:0000256" key="1">
    <source>
        <dbReference type="ARBA" id="ARBA00004173"/>
    </source>
</evidence>
<organism evidence="8 9">
    <name type="scientific">Durusdinium trenchii</name>
    <dbReference type="NCBI Taxonomy" id="1381693"/>
    <lineage>
        <taxon>Eukaryota</taxon>
        <taxon>Sar</taxon>
        <taxon>Alveolata</taxon>
        <taxon>Dinophyceae</taxon>
        <taxon>Suessiales</taxon>
        <taxon>Symbiodiniaceae</taxon>
        <taxon>Durusdinium</taxon>
    </lineage>
</organism>
<keyword evidence="3" id="KW-0808">Transferase</keyword>
<name>A0ABP0LQM2_9DINO</name>
<dbReference type="InterPro" id="IPR029064">
    <property type="entry name" value="Ribosomal_eL30-like_sf"/>
</dbReference>
<dbReference type="InterPro" id="IPR047182">
    <property type="entry name" value="MRM1"/>
</dbReference>
<dbReference type="Gene3D" id="3.30.1330.30">
    <property type="match status" value="1"/>
</dbReference>
<dbReference type="Proteomes" id="UP001642464">
    <property type="component" value="Unassembled WGS sequence"/>
</dbReference>
<proteinExistence type="predicted"/>
<dbReference type="PANTHER" id="PTHR46103">
    <property type="entry name" value="RRNA METHYLTRANSFERASE 1, MITOCHONDRIAL"/>
    <property type="match status" value="1"/>
</dbReference>
<keyword evidence="2" id="KW-0489">Methyltransferase</keyword>
<feature type="domain" description="RNA 2-O ribose methyltransferase substrate binding" evidence="7">
    <location>
        <begin position="40"/>
        <end position="127"/>
    </location>
</feature>
<comment type="caution">
    <text evidence="8">The sequence shown here is derived from an EMBL/GenBank/DDBJ whole genome shotgun (WGS) entry which is preliminary data.</text>
</comment>
<dbReference type="InterPro" id="IPR029028">
    <property type="entry name" value="Alpha/beta_knot_MTases"/>
</dbReference>
<evidence type="ECO:0000256" key="5">
    <source>
        <dbReference type="ARBA" id="ARBA00023128"/>
    </source>
</evidence>
<reference evidence="8 9" key="1">
    <citation type="submission" date="2024-02" db="EMBL/GenBank/DDBJ databases">
        <authorList>
            <person name="Chen Y."/>
            <person name="Shah S."/>
            <person name="Dougan E. K."/>
            <person name="Thang M."/>
            <person name="Chan C."/>
        </authorList>
    </citation>
    <scope>NUCLEOTIDE SEQUENCE [LARGE SCALE GENOMIC DNA]</scope>
</reference>
<evidence type="ECO:0000259" key="7">
    <source>
        <dbReference type="SMART" id="SM00967"/>
    </source>
</evidence>
<dbReference type="InterPro" id="IPR029026">
    <property type="entry name" value="tRNA_m1G_MTases_N"/>
</dbReference>
<evidence type="ECO:0000256" key="4">
    <source>
        <dbReference type="ARBA" id="ARBA00022946"/>
    </source>
</evidence>
<evidence type="ECO:0000256" key="3">
    <source>
        <dbReference type="ARBA" id="ARBA00022679"/>
    </source>
</evidence>
<keyword evidence="5" id="KW-0496">Mitochondrion</keyword>
<dbReference type="Pfam" id="PF08032">
    <property type="entry name" value="SpoU_sub_bind"/>
    <property type="match status" value="1"/>
</dbReference>
<dbReference type="SUPFAM" id="SSF75217">
    <property type="entry name" value="alpha/beta knot"/>
    <property type="match status" value="1"/>
</dbReference>
<evidence type="ECO:0000313" key="9">
    <source>
        <dbReference type="Proteomes" id="UP001642464"/>
    </source>
</evidence>